<accession>A0ABV6Y040</accession>
<evidence type="ECO:0000313" key="1">
    <source>
        <dbReference type="EMBL" id="MFC1443609.1"/>
    </source>
</evidence>
<dbReference type="GO" id="GO:0003677">
    <property type="term" value="F:DNA binding"/>
    <property type="evidence" value="ECO:0007669"/>
    <property type="project" value="UniProtKB-KW"/>
</dbReference>
<dbReference type="EMBL" id="JBEUKS010000018">
    <property type="protein sequence ID" value="MFC1443609.1"/>
    <property type="molecule type" value="Genomic_DNA"/>
</dbReference>
<reference evidence="1 2" key="1">
    <citation type="submission" date="2024-06" db="EMBL/GenBank/DDBJ databases">
        <authorList>
            <person name="Lee S.D."/>
        </authorList>
    </citation>
    <scope>NUCLEOTIDE SEQUENCE [LARGE SCALE GENOMIC DNA]</scope>
    <source>
        <strain evidence="1 2">N1-10</strain>
    </source>
</reference>
<sequence length="130" mass="14608">MATWDDVRRIALALPGTSEVVSQGNAQWRVKDRNFVWDRPLRRTDVEALGERAPQGPIVAARVPDLGVRQALISGDPKVYFTIPHFDGFPAVLVLLDRIGAAELRELIVEAWLDRAPKRLAAEYRDQPPE</sequence>
<name>A0ABV6Y040_9ACTN</name>
<dbReference type="SUPFAM" id="SSF142906">
    <property type="entry name" value="YjbR-like"/>
    <property type="match status" value="1"/>
</dbReference>
<dbReference type="InterPro" id="IPR038056">
    <property type="entry name" value="YjbR-like_sf"/>
</dbReference>
<dbReference type="Pfam" id="PF04237">
    <property type="entry name" value="YjbR"/>
    <property type="match status" value="1"/>
</dbReference>
<gene>
    <name evidence="1" type="ORF">ABUW04_35780</name>
</gene>
<organism evidence="1 2">
    <name type="scientific">Streptacidiphilus jeojiensis</name>
    <dbReference type="NCBI Taxonomy" id="3229225"/>
    <lineage>
        <taxon>Bacteria</taxon>
        <taxon>Bacillati</taxon>
        <taxon>Actinomycetota</taxon>
        <taxon>Actinomycetes</taxon>
        <taxon>Kitasatosporales</taxon>
        <taxon>Streptomycetaceae</taxon>
        <taxon>Streptacidiphilus</taxon>
    </lineage>
</organism>
<keyword evidence="1" id="KW-0238">DNA-binding</keyword>
<evidence type="ECO:0000313" key="2">
    <source>
        <dbReference type="Proteomes" id="UP001592581"/>
    </source>
</evidence>
<keyword evidence="2" id="KW-1185">Reference proteome</keyword>
<dbReference type="Proteomes" id="UP001592581">
    <property type="component" value="Unassembled WGS sequence"/>
</dbReference>
<comment type="caution">
    <text evidence="1">The sequence shown here is derived from an EMBL/GenBank/DDBJ whole genome shotgun (WGS) entry which is preliminary data.</text>
</comment>
<proteinExistence type="predicted"/>
<dbReference type="RefSeq" id="WP_380568562.1">
    <property type="nucleotide sequence ID" value="NZ_JBEUKS010000018.1"/>
</dbReference>
<dbReference type="InterPro" id="IPR058532">
    <property type="entry name" value="YjbR/MT2646/Rv2570-like"/>
</dbReference>
<protein>
    <submittedName>
        <fullName evidence="1">MmcQ/YjbR family DNA-binding protein</fullName>
    </submittedName>
</protein>